<dbReference type="GO" id="GO:0015035">
    <property type="term" value="F:protein-disulfide reductase activity"/>
    <property type="evidence" value="ECO:0007669"/>
    <property type="project" value="TreeGrafter"/>
</dbReference>
<feature type="domain" description="Thioredoxin" evidence="1">
    <location>
        <begin position="21"/>
        <end position="117"/>
    </location>
</feature>
<dbReference type="Proteomes" id="UP001328107">
    <property type="component" value="Unassembled WGS sequence"/>
</dbReference>
<keyword evidence="3" id="KW-1185">Reference proteome</keyword>
<protein>
    <recommendedName>
        <fullName evidence="1">Thioredoxin domain-containing protein</fullName>
    </recommendedName>
</protein>
<evidence type="ECO:0000313" key="3">
    <source>
        <dbReference type="Proteomes" id="UP001328107"/>
    </source>
</evidence>
<comment type="caution">
    <text evidence="2">The sequence shown here is derived from an EMBL/GenBank/DDBJ whole genome shotgun (WGS) entry which is preliminary data.</text>
</comment>
<dbReference type="PANTHER" id="PTHR45663">
    <property type="entry name" value="GEO12009P1"/>
    <property type="match status" value="1"/>
</dbReference>
<dbReference type="CDD" id="cd02947">
    <property type="entry name" value="TRX_family"/>
    <property type="match status" value="1"/>
</dbReference>
<dbReference type="InterPro" id="IPR013766">
    <property type="entry name" value="Thioredoxin_domain"/>
</dbReference>
<name>A0AAN5IED7_9BILA</name>
<dbReference type="Pfam" id="PF00085">
    <property type="entry name" value="Thioredoxin"/>
    <property type="match status" value="1"/>
</dbReference>
<organism evidence="2 3">
    <name type="scientific">Pristionchus mayeri</name>
    <dbReference type="NCBI Taxonomy" id="1317129"/>
    <lineage>
        <taxon>Eukaryota</taxon>
        <taxon>Metazoa</taxon>
        <taxon>Ecdysozoa</taxon>
        <taxon>Nematoda</taxon>
        <taxon>Chromadorea</taxon>
        <taxon>Rhabditida</taxon>
        <taxon>Rhabditina</taxon>
        <taxon>Diplogasteromorpha</taxon>
        <taxon>Diplogasteroidea</taxon>
        <taxon>Neodiplogasteridae</taxon>
        <taxon>Pristionchus</taxon>
    </lineage>
</organism>
<sequence>LIRMKILRRSNGRATVISIDNVDEFTQYVINSSTRVIVYFWADSNGLSRLLGSRLEEKIAVRDGDVVMVNVNIDWAGEIALEWDVSTVPLIIEFKNGRSTRILKGNASDDVLNSFIENIVDV</sequence>
<dbReference type="PANTHER" id="PTHR45663:SF11">
    <property type="entry name" value="GEO12009P1"/>
    <property type="match status" value="1"/>
</dbReference>
<dbReference type="SUPFAM" id="SSF52833">
    <property type="entry name" value="Thioredoxin-like"/>
    <property type="match status" value="1"/>
</dbReference>
<evidence type="ECO:0000313" key="2">
    <source>
        <dbReference type="EMBL" id="GMR59446.1"/>
    </source>
</evidence>
<feature type="non-terminal residue" evidence="2">
    <location>
        <position position="1"/>
    </location>
</feature>
<dbReference type="AlphaFoldDB" id="A0AAN5IED7"/>
<evidence type="ECO:0000259" key="1">
    <source>
        <dbReference type="Pfam" id="PF00085"/>
    </source>
</evidence>
<dbReference type="EMBL" id="BTRK01000006">
    <property type="protein sequence ID" value="GMR59446.1"/>
    <property type="molecule type" value="Genomic_DNA"/>
</dbReference>
<reference evidence="3" key="1">
    <citation type="submission" date="2022-10" db="EMBL/GenBank/DDBJ databases">
        <title>Genome assembly of Pristionchus species.</title>
        <authorList>
            <person name="Yoshida K."/>
            <person name="Sommer R.J."/>
        </authorList>
    </citation>
    <scope>NUCLEOTIDE SEQUENCE [LARGE SCALE GENOMIC DNA]</scope>
    <source>
        <strain evidence="3">RS5460</strain>
    </source>
</reference>
<dbReference type="InterPro" id="IPR036249">
    <property type="entry name" value="Thioredoxin-like_sf"/>
</dbReference>
<accession>A0AAN5IED7</accession>
<gene>
    <name evidence="2" type="ORF">PMAYCL1PPCAC_29641</name>
</gene>
<dbReference type="Gene3D" id="3.40.30.10">
    <property type="entry name" value="Glutaredoxin"/>
    <property type="match status" value="1"/>
</dbReference>
<dbReference type="GO" id="GO:0005737">
    <property type="term" value="C:cytoplasm"/>
    <property type="evidence" value="ECO:0007669"/>
    <property type="project" value="TreeGrafter"/>
</dbReference>
<proteinExistence type="predicted"/>